<organism evidence="2">
    <name type="scientific">Serpula lacrymans var. lacrymans (strain S7.3)</name>
    <name type="common">Dry rot fungus</name>
    <dbReference type="NCBI Taxonomy" id="936435"/>
    <lineage>
        <taxon>Eukaryota</taxon>
        <taxon>Fungi</taxon>
        <taxon>Dikarya</taxon>
        <taxon>Basidiomycota</taxon>
        <taxon>Agaricomycotina</taxon>
        <taxon>Agaricomycetes</taxon>
        <taxon>Agaricomycetidae</taxon>
        <taxon>Boletales</taxon>
        <taxon>Coniophorineae</taxon>
        <taxon>Serpulaceae</taxon>
        <taxon>Serpula</taxon>
    </lineage>
</organism>
<dbReference type="EMBL" id="GL945474">
    <property type="protein sequence ID" value="EGO04478.1"/>
    <property type="molecule type" value="Genomic_DNA"/>
</dbReference>
<gene>
    <name evidence="1" type="ORF">SERLA73DRAFT_38448</name>
</gene>
<dbReference type="InParanoid" id="F8PH94"/>
<dbReference type="AlphaFoldDB" id="F8PH94"/>
<feature type="non-terminal residue" evidence="1">
    <location>
        <position position="1"/>
    </location>
</feature>
<dbReference type="OrthoDB" id="2688093at2759"/>
<proteinExistence type="predicted"/>
<protein>
    <recommendedName>
        <fullName evidence="3">Myb/SANT-like domain-containing protein</fullName>
    </recommendedName>
</protein>
<dbReference type="Proteomes" id="UP000008063">
    <property type="component" value="Unassembled WGS sequence"/>
</dbReference>
<reference evidence="2" key="1">
    <citation type="journal article" date="2011" name="Science">
        <title>The plant cell wall-decomposing machinery underlies the functional diversity of forest fungi.</title>
        <authorList>
            <person name="Eastwood D.C."/>
            <person name="Floudas D."/>
            <person name="Binder M."/>
            <person name="Majcherczyk A."/>
            <person name="Schneider P."/>
            <person name="Aerts A."/>
            <person name="Asiegbu F.O."/>
            <person name="Baker S.E."/>
            <person name="Barry K."/>
            <person name="Bendiksby M."/>
            <person name="Blumentritt M."/>
            <person name="Coutinho P.M."/>
            <person name="Cullen D."/>
            <person name="de Vries R.P."/>
            <person name="Gathman A."/>
            <person name="Goodell B."/>
            <person name="Henrissat B."/>
            <person name="Ihrmark K."/>
            <person name="Kauserud H."/>
            <person name="Kohler A."/>
            <person name="LaButti K."/>
            <person name="Lapidus A."/>
            <person name="Lavin J.L."/>
            <person name="Lee Y.-H."/>
            <person name="Lindquist E."/>
            <person name="Lilly W."/>
            <person name="Lucas S."/>
            <person name="Morin E."/>
            <person name="Murat C."/>
            <person name="Oguiza J.A."/>
            <person name="Park J."/>
            <person name="Pisabarro A.G."/>
            <person name="Riley R."/>
            <person name="Rosling A."/>
            <person name="Salamov A."/>
            <person name="Schmidt O."/>
            <person name="Schmutz J."/>
            <person name="Skrede I."/>
            <person name="Stenlid J."/>
            <person name="Wiebenga A."/>
            <person name="Xie X."/>
            <person name="Kuees U."/>
            <person name="Hibbett D.S."/>
            <person name="Hoffmeister D."/>
            <person name="Hoegberg N."/>
            <person name="Martin F."/>
            <person name="Grigoriev I.V."/>
            <person name="Watkinson S.C."/>
        </authorList>
    </citation>
    <scope>NUCLEOTIDE SEQUENCE [LARGE SCALE GENOMIC DNA]</scope>
    <source>
        <strain evidence="2">strain S7.3</strain>
    </source>
</reference>
<name>F8PH94_SERL3</name>
<keyword evidence="2" id="KW-1185">Reference proteome</keyword>
<feature type="non-terminal residue" evidence="1">
    <location>
        <position position="102"/>
    </location>
</feature>
<evidence type="ECO:0000313" key="1">
    <source>
        <dbReference type="EMBL" id="EGO04478.1"/>
    </source>
</evidence>
<accession>F8PH94</accession>
<dbReference type="STRING" id="936435.F8PH94"/>
<evidence type="ECO:0008006" key="3">
    <source>
        <dbReference type="Google" id="ProtNLM"/>
    </source>
</evidence>
<dbReference type="HOGENOM" id="CLU_082499_5_0_1"/>
<sequence length="102" mass="11146">NAIWNRIKTTALINYIKKHCAQGGDGLNFRRAFWPGVAADIAPLLAKGPGKSATYCGSKWGRLCTKYNEISAIANLSGVPWDNKLGLNILEKSEAVWAEIVE</sequence>
<dbReference type="OMA" id="MEEIWAG"/>
<evidence type="ECO:0000313" key="2">
    <source>
        <dbReference type="Proteomes" id="UP000008063"/>
    </source>
</evidence>